<dbReference type="PANTHER" id="PTHR43162">
    <property type="match status" value="1"/>
</dbReference>
<gene>
    <name evidence="2" type="ORF">BPOR_0075g00070</name>
</gene>
<dbReference type="AlphaFoldDB" id="A0A4Z1L076"/>
<organism evidence="2 3">
    <name type="scientific">Botrytis porri</name>
    <dbReference type="NCBI Taxonomy" id="87229"/>
    <lineage>
        <taxon>Eukaryota</taxon>
        <taxon>Fungi</taxon>
        <taxon>Dikarya</taxon>
        <taxon>Ascomycota</taxon>
        <taxon>Pezizomycotina</taxon>
        <taxon>Leotiomycetes</taxon>
        <taxon>Helotiales</taxon>
        <taxon>Sclerotiniaceae</taxon>
        <taxon>Botrytis</taxon>
    </lineage>
</organism>
<dbReference type="OrthoDB" id="413314at2759"/>
<dbReference type="Gene3D" id="3.90.25.10">
    <property type="entry name" value="UDP-galactose 4-epimerase, domain 1"/>
    <property type="match status" value="1"/>
</dbReference>
<evidence type="ECO:0000313" key="3">
    <source>
        <dbReference type="Proteomes" id="UP000297280"/>
    </source>
</evidence>
<dbReference type="InterPro" id="IPR036291">
    <property type="entry name" value="NAD(P)-bd_dom_sf"/>
</dbReference>
<evidence type="ECO:0000259" key="1">
    <source>
        <dbReference type="Pfam" id="PF05368"/>
    </source>
</evidence>
<proteinExistence type="predicted"/>
<dbReference type="EMBL" id="PQXO01000075">
    <property type="protein sequence ID" value="TGO90177.1"/>
    <property type="molecule type" value="Genomic_DNA"/>
</dbReference>
<evidence type="ECO:0000313" key="2">
    <source>
        <dbReference type="EMBL" id="TGO90177.1"/>
    </source>
</evidence>
<sequence>MSPTILIIGATGNTGLPLTKYLSAHLPRTHRILALTRTPTSPTALHLSTLPSVQVLQYSYPEITTSWLLTHEITRVFISTHTEPTHFSEESQFLLAARAAGVRYIVRMSTTAANVHADTLPYYARSHWAIETLLSSSEFSASGEMKWTSLQPNGFTNMCLYTAAASIREYRATGLVPETLSLIADEDAKVGIIDPVDVGVLAAKLLLASDEEVERHHGKKYVLNGPEDITGRGIVDLVEKFLDGKKVKEVKYRDIAMLDGMIAQSPYSKNVVGSMRHALKANWDGRCSVATTSKEVLEFSPPKRTPEEALKAMLE</sequence>
<name>A0A4Z1L076_9HELO</name>
<comment type="caution">
    <text evidence="2">The sequence shown here is derived from an EMBL/GenBank/DDBJ whole genome shotgun (WGS) entry which is preliminary data.</text>
</comment>
<dbReference type="Gene3D" id="3.40.50.720">
    <property type="entry name" value="NAD(P)-binding Rossmann-like Domain"/>
    <property type="match status" value="1"/>
</dbReference>
<dbReference type="PANTHER" id="PTHR43162:SF1">
    <property type="entry name" value="PRESTALK A DIFFERENTIATION PROTEIN A"/>
    <property type="match status" value="1"/>
</dbReference>
<dbReference type="Pfam" id="PF05368">
    <property type="entry name" value="NmrA"/>
    <property type="match status" value="1"/>
</dbReference>
<dbReference type="STRING" id="87229.A0A4Z1L076"/>
<dbReference type="InterPro" id="IPR008030">
    <property type="entry name" value="NmrA-like"/>
</dbReference>
<feature type="domain" description="NmrA-like" evidence="1">
    <location>
        <begin position="3"/>
        <end position="260"/>
    </location>
</feature>
<dbReference type="InterPro" id="IPR051604">
    <property type="entry name" value="Ergot_Alk_Oxidoreductase"/>
</dbReference>
<dbReference type="Proteomes" id="UP000297280">
    <property type="component" value="Unassembled WGS sequence"/>
</dbReference>
<keyword evidence="3" id="KW-1185">Reference proteome</keyword>
<protein>
    <recommendedName>
        <fullName evidence="1">NmrA-like domain-containing protein</fullName>
    </recommendedName>
</protein>
<reference evidence="2 3" key="1">
    <citation type="submission" date="2017-12" db="EMBL/GenBank/DDBJ databases">
        <title>Comparative genomics of Botrytis spp.</title>
        <authorList>
            <person name="Valero-Jimenez C.A."/>
            <person name="Tapia P."/>
            <person name="Veloso J."/>
            <person name="Silva-Moreno E."/>
            <person name="Staats M."/>
            <person name="Valdes J.H."/>
            <person name="Van Kan J.A.L."/>
        </authorList>
    </citation>
    <scope>NUCLEOTIDE SEQUENCE [LARGE SCALE GENOMIC DNA]</scope>
    <source>
        <strain evidence="2 3">MUCL3349</strain>
    </source>
</reference>
<accession>A0A4Z1L076</accession>
<dbReference type="SUPFAM" id="SSF51735">
    <property type="entry name" value="NAD(P)-binding Rossmann-fold domains"/>
    <property type="match status" value="1"/>
</dbReference>